<dbReference type="Proteomes" id="UP001325479">
    <property type="component" value="Chromosome"/>
</dbReference>
<dbReference type="Pfam" id="PF13649">
    <property type="entry name" value="Methyltransf_25"/>
    <property type="match status" value="1"/>
</dbReference>
<organism evidence="2 3">
    <name type="scientific">Paraburkholderia kururiensis</name>
    <dbReference type="NCBI Taxonomy" id="984307"/>
    <lineage>
        <taxon>Bacteria</taxon>
        <taxon>Pseudomonadati</taxon>
        <taxon>Pseudomonadota</taxon>
        <taxon>Betaproteobacteria</taxon>
        <taxon>Burkholderiales</taxon>
        <taxon>Burkholderiaceae</taxon>
        <taxon>Paraburkholderia</taxon>
    </lineage>
</organism>
<name>A0ABZ0WLE6_9BURK</name>
<dbReference type="GO" id="GO:0008168">
    <property type="term" value="F:methyltransferase activity"/>
    <property type="evidence" value="ECO:0007669"/>
    <property type="project" value="UniProtKB-KW"/>
</dbReference>
<dbReference type="RefSeq" id="WP_114811251.1">
    <property type="nucleotide sequence ID" value="NZ_CP139965.1"/>
</dbReference>
<dbReference type="InterPro" id="IPR029063">
    <property type="entry name" value="SAM-dependent_MTases_sf"/>
</dbReference>
<dbReference type="SUPFAM" id="SSF53335">
    <property type="entry name" value="S-adenosyl-L-methionine-dependent methyltransferases"/>
    <property type="match status" value="1"/>
</dbReference>
<dbReference type="CDD" id="cd02440">
    <property type="entry name" value="AdoMet_MTases"/>
    <property type="match status" value="1"/>
</dbReference>
<keyword evidence="2" id="KW-0489">Methyltransferase</keyword>
<evidence type="ECO:0000259" key="1">
    <source>
        <dbReference type="Pfam" id="PF13649"/>
    </source>
</evidence>
<keyword evidence="3" id="KW-1185">Reference proteome</keyword>
<dbReference type="InterPro" id="IPR041698">
    <property type="entry name" value="Methyltransf_25"/>
</dbReference>
<evidence type="ECO:0000313" key="2">
    <source>
        <dbReference type="EMBL" id="WQD78106.1"/>
    </source>
</evidence>
<dbReference type="EMBL" id="CP139965">
    <property type="protein sequence ID" value="WQD78106.1"/>
    <property type="molecule type" value="Genomic_DNA"/>
</dbReference>
<keyword evidence="2" id="KW-0808">Transferase</keyword>
<proteinExistence type="predicted"/>
<sequence>MEKTTPLSGAGQDRLISHGPGEEASFEAVLESARSRLRAAPALPGVTLDQQLALLDELAGFELGRFLLVNRGLNAWWTHQLVTYDPSAARADSLTDLERRVFEALPATLATRQRFGIFRAQLQKRLAPGMALASVPCGLMGELLLLDYTGLEDVTLTGIDLDQQALDAARQLAETRGLGERVTLRREDAWALSLENAVDVLTSNGLNIYEPDDARVVALYRSFFQALKPGGTLVTSFLTPAPTMSPDSPWDMTKTQPALLQLQYLLFVRMIDAKWSAYRTHTQTAQQLEEAGFTNVEFIDDDARMFPTIIARKPA</sequence>
<accession>A0ABZ0WLE6</accession>
<feature type="domain" description="Methyltransferase" evidence="1">
    <location>
        <begin position="152"/>
        <end position="231"/>
    </location>
</feature>
<gene>
    <name evidence="2" type="ORF">U0042_29550</name>
</gene>
<dbReference type="Gene3D" id="3.40.50.150">
    <property type="entry name" value="Vaccinia Virus protein VP39"/>
    <property type="match status" value="1"/>
</dbReference>
<protein>
    <submittedName>
        <fullName evidence="2">Methyltransferase domain-containing protein</fullName>
    </submittedName>
</protein>
<reference evidence="2 3" key="1">
    <citation type="submission" date="2023-12" db="EMBL/GenBank/DDBJ databases">
        <title>Genome sequencing and assembly of bacterial species from a model synthetic community.</title>
        <authorList>
            <person name="Hogle S.L."/>
        </authorList>
    </citation>
    <scope>NUCLEOTIDE SEQUENCE [LARGE SCALE GENOMIC DNA]</scope>
    <source>
        <strain evidence="2 3">HAMBI 2494</strain>
    </source>
</reference>
<dbReference type="GO" id="GO:0032259">
    <property type="term" value="P:methylation"/>
    <property type="evidence" value="ECO:0007669"/>
    <property type="project" value="UniProtKB-KW"/>
</dbReference>
<evidence type="ECO:0000313" key="3">
    <source>
        <dbReference type="Proteomes" id="UP001325479"/>
    </source>
</evidence>